<dbReference type="PANTHER" id="PTHR44757:SF2">
    <property type="entry name" value="BIOFILM ARCHITECTURE MAINTENANCE PROTEIN MBAA"/>
    <property type="match status" value="1"/>
</dbReference>
<evidence type="ECO:0000259" key="1">
    <source>
        <dbReference type="PROSITE" id="PS50883"/>
    </source>
</evidence>
<reference evidence="2 3" key="1">
    <citation type="journal article" date="2021" name="Int. J. Syst. Evol. Microbiol.">
        <title>Novosphingobium decolorationis sp. nov., an aniline blue-decolourizing bacterium isolated from East Pacific sediment.</title>
        <authorList>
            <person name="Chen X."/>
            <person name="Dong B."/>
            <person name="Chen T."/>
            <person name="Ren N."/>
            <person name="Wang J."/>
            <person name="Xu Y."/>
            <person name="Yang J."/>
            <person name="Zhu S."/>
            <person name="Chen J."/>
        </authorList>
    </citation>
    <scope>NUCLEOTIDE SEQUENCE [LARGE SCALE GENOMIC DNA]</scope>
    <source>
        <strain evidence="2 3">502str22</strain>
    </source>
</reference>
<dbReference type="InterPro" id="IPR001633">
    <property type="entry name" value="EAL_dom"/>
</dbReference>
<sequence length="237" mass="26224">MGTWVLINAPWYQLRVGSDGKVIIAVEPRWNHPELGRIGPDRFLRVAEQSGLIVPLGDWTLQAGCQMAARWPGATVAIPLYPKQLLASDVPEMLNLALRECGVSPERVELHLERGMARINPDDLQEQLAELRDIGATLVMDNLLMHEDALVTQQGWRVDRVVVDRRLRNLLLRRSSALAPRLDEALAAASAAAPGHQRVELDATGDLLTFALLDDAEDNDLTMALSQTRGDHLQLQA</sequence>
<feature type="domain" description="EAL" evidence="1">
    <location>
        <begin position="1"/>
        <end position="237"/>
    </location>
</feature>
<dbReference type="Pfam" id="PF00563">
    <property type="entry name" value="EAL"/>
    <property type="match status" value="1"/>
</dbReference>
<keyword evidence="3" id="KW-1185">Reference proteome</keyword>
<dbReference type="InterPro" id="IPR052155">
    <property type="entry name" value="Biofilm_reg_signaling"/>
</dbReference>
<dbReference type="RefSeq" id="WP_213499730.1">
    <property type="nucleotide sequence ID" value="NZ_CP054856.1"/>
</dbReference>
<gene>
    <name evidence="2" type="ORF">HT578_12090</name>
</gene>
<evidence type="ECO:0000313" key="3">
    <source>
        <dbReference type="Proteomes" id="UP000677126"/>
    </source>
</evidence>
<evidence type="ECO:0000313" key="2">
    <source>
        <dbReference type="EMBL" id="QVM84330.1"/>
    </source>
</evidence>
<accession>A0ABX8E570</accession>
<dbReference type="InterPro" id="IPR035919">
    <property type="entry name" value="EAL_sf"/>
</dbReference>
<dbReference type="PROSITE" id="PS50883">
    <property type="entry name" value="EAL"/>
    <property type="match status" value="1"/>
</dbReference>
<proteinExistence type="predicted"/>
<dbReference type="SUPFAM" id="SSF141868">
    <property type="entry name" value="EAL domain-like"/>
    <property type="match status" value="1"/>
</dbReference>
<dbReference type="PANTHER" id="PTHR44757">
    <property type="entry name" value="DIGUANYLATE CYCLASE DGCP"/>
    <property type="match status" value="1"/>
</dbReference>
<name>A0ABX8E570_9SPHN</name>
<dbReference type="Proteomes" id="UP000677126">
    <property type="component" value="Chromosome"/>
</dbReference>
<dbReference type="Gene3D" id="3.20.20.450">
    <property type="entry name" value="EAL domain"/>
    <property type="match status" value="1"/>
</dbReference>
<organism evidence="2 3">
    <name type="scientific">Novosphingobium decolorationis</name>
    <dbReference type="NCBI Taxonomy" id="2698673"/>
    <lineage>
        <taxon>Bacteria</taxon>
        <taxon>Pseudomonadati</taxon>
        <taxon>Pseudomonadota</taxon>
        <taxon>Alphaproteobacteria</taxon>
        <taxon>Sphingomonadales</taxon>
        <taxon>Sphingomonadaceae</taxon>
        <taxon>Novosphingobium</taxon>
    </lineage>
</organism>
<protein>
    <submittedName>
        <fullName evidence="2">EAL domain-containing protein</fullName>
    </submittedName>
</protein>
<dbReference type="EMBL" id="CP054856">
    <property type="protein sequence ID" value="QVM84330.1"/>
    <property type="molecule type" value="Genomic_DNA"/>
</dbReference>
<dbReference type="CDD" id="cd01948">
    <property type="entry name" value="EAL"/>
    <property type="match status" value="1"/>
</dbReference>
<dbReference type="SMART" id="SM00052">
    <property type="entry name" value="EAL"/>
    <property type="match status" value="1"/>
</dbReference>